<protein>
    <submittedName>
        <fullName evidence="1">Uncharacterized protein</fullName>
    </submittedName>
</protein>
<organism evidence="1 2">
    <name type="scientific">Gemmatimonas groenlandica</name>
    <dbReference type="NCBI Taxonomy" id="2732249"/>
    <lineage>
        <taxon>Bacteria</taxon>
        <taxon>Pseudomonadati</taxon>
        <taxon>Gemmatimonadota</taxon>
        <taxon>Gemmatimonadia</taxon>
        <taxon>Gemmatimonadales</taxon>
        <taxon>Gemmatimonadaceae</taxon>
        <taxon>Gemmatimonas</taxon>
    </lineage>
</organism>
<keyword evidence="2" id="KW-1185">Reference proteome</keyword>
<dbReference type="KEGG" id="ggr:HKW67_19460"/>
<dbReference type="AlphaFoldDB" id="A0A6M4IVK5"/>
<dbReference type="RefSeq" id="WP_171226971.1">
    <property type="nucleotide sequence ID" value="NZ_CP053085.1"/>
</dbReference>
<sequence>MTLHSLFSLGAFAMMFSVQPRLTERPLADLGTITLPTSLKNEGNRAIVEEQESRLTFQFSSTYFWASMGSTTTYKQLMIVSIMAPDATDAEYAALPRYMAMRYEPRQQSTTRVVGSGTLRMTEGIYSRGNLSEPAVEYIYSDRARRLQIAWHAVKKEVKPNDVLAQLPRIAQSFQLVRDPLARFAAMRAAPGKEAEERARRLATAKAMLQREGYTALVPGKPVLRNGVYLEWMAEPEPRYQLLVPLGRVRGPANGSVVGRPRPVQRGVGDATDQRIARSMGWREVSEGEWLFNNQENEYLPLAGIGAVLAAMQHDRQFVYFYYTASVRIEEQEDDTRLTSLRWFLDELPEVHRRWRAGTLVTPGVPEKD</sequence>
<dbReference type="Proteomes" id="UP000500938">
    <property type="component" value="Chromosome"/>
</dbReference>
<gene>
    <name evidence="1" type="ORF">HKW67_19460</name>
</gene>
<evidence type="ECO:0000313" key="2">
    <source>
        <dbReference type="Proteomes" id="UP000500938"/>
    </source>
</evidence>
<evidence type="ECO:0000313" key="1">
    <source>
        <dbReference type="EMBL" id="QJR37536.1"/>
    </source>
</evidence>
<accession>A0A6M4IVK5</accession>
<dbReference type="EMBL" id="CP053085">
    <property type="protein sequence ID" value="QJR37536.1"/>
    <property type="molecule type" value="Genomic_DNA"/>
</dbReference>
<reference evidence="1 2" key="1">
    <citation type="submission" date="2020-05" db="EMBL/GenBank/DDBJ databases">
        <title>Complete genome sequence of Gemmatimonas greenlandica TET16.</title>
        <authorList>
            <person name="Zeng Y."/>
        </authorList>
    </citation>
    <scope>NUCLEOTIDE SEQUENCE [LARGE SCALE GENOMIC DNA]</scope>
    <source>
        <strain evidence="1 2">TET16</strain>
    </source>
</reference>
<name>A0A6M4IVK5_9BACT</name>
<proteinExistence type="predicted"/>